<dbReference type="Pfam" id="PF14360">
    <property type="entry name" value="PAP2_C"/>
    <property type="match status" value="1"/>
</dbReference>
<evidence type="ECO:0000313" key="12">
    <source>
        <dbReference type="Proteomes" id="UP000274131"/>
    </source>
</evidence>
<evidence type="ECO:0000256" key="5">
    <source>
        <dbReference type="ARBA" id="ARBA00022919"/>
    </source>
</evidence>
<dbReference type="GO" id="GO:0005886">
    <property type="term" value="C:plasma membrane"/>
    <property type="evidence" value="ECO:0007669"/>
    <property type="project" value="TreeGrafter"/>
</dbReference>
<evidence type="ECO:0000256" key="6">
    <source>
        <dbReference type="ARBA" id="ARBA00022989"/>
    </source>
</evidence>
<dbReference type="PANTHER" id="PTHR21290:SF23">
    <property type="entry name" value="PHOSPHATIDYLCHOLINE:CERAMIDE CHOLINEPHOSPHOTRANSFERASE 2"/>
    <property type="match status" value="1"/>
</dbReference>
<dbReference type="Proteomes" id="UP000274131">
    <property type="component" value="Unassembled WGS sequence"/>
</dbReference>
<dbReference type="GO" id="GO:0000139">
    <property type="term" value="C:Golgi membrane"/>
    <property type="evidence" value="ECO:0007669"/>
    <property type="project" value="TreeGrafter"/>
</dbReference>
<evidence type="ECO:0000256" key="9">
    <source>
        <dbReference type="SAM" id="Phobius"/>
    </source>
</evidence>
<evidence type="ECO:0000313" key="13">
    <source>
        <dbReference type="WBParaSite" id="EVEC_0000715901-mRNA-1"/>
    </source>
</evidence>
<organism evidence="13">
    <name type="scientific">Enterobius vermicularis</name>
    <name type="common">Human pinworm</name>
    <dbReference type="NCBI Taxonomy" id="51028"/>
    <lineage>
        <taxon>Eukaryota</taxon>
        <taxon>Metazoa</taxon>
        <taxon>Ecdysozoa</taxon>
        <taxon>Nematoda</taxon>
        <taxon>Chromadorea</taxon>
        <taxon>Rhabditida</taxon>
        <taxon>Spirurina</taxon>
        <taxon>Oxyuridomorpha</taxon>
        <taxon>Oxyuroidea</taxon>
        <taxon>Oxyuridae</taxon>
        <taxon>Enterobius</taxon>
    </lineage>
</organism>
<feature type="transmembrane region" description="Helical" evidence="9">
    <location>
        <begin position="89"/>
        <end position="109"/>
    </location>
</feature>
<keyword evidence="8 9" id="KW-0472">Membrane</keyword>
<sequence length="239" mass="27528">MSWEAWRGEVEKTVVAFCLMLVSAFLNFFLLTLIHDIVPRNSLPDIVFMLIPQQRWAWAVGDVFSTISSILGFACVLLHVNRLIVFRRLLLLGAIMYGLRAVVMSVTFLPPSFEHKSEVCLPQVNRTAMYTMEIASSWLAAPILIFGVAALVVSGGHYTMDVLIAYWLTSHIFYAYHQIFETPSSQRSDAPLSKLWWYYLCWWFEKDVPDGPLANEWDWPFSKPIILKDFVSKVNSRLR</sequence>
<gene>
    <name evidence="11" type="ORF">EVEC_LOCUS6680</name>
</gene>
<keyword evidence="6 9" id="KW-1133">Transmembrane helix</keyword>
<feature type="transmembrane region" description="Helical" evidence="9">
    <location>
        <begin position="129"/>
        <end position="153"/>
    </location>
</feature>
<dbReference type="AlphaFoldDB" id="A0A0N4V9P1"/>
<reference evidence="13" key="1">
    <citation type="submission" date="2017-02" db="UniProtKB">
        <authorList>
            <consortium name="WormBaseParasite"/>
        </authorList>
    </citation>
    <scope>IDENTIFICATION</scope>
</reference>
<dbReference type="GO" id="GO:0047493">
    <property type="term" value="F:ceramide cholinephosphotransferase activity"/>
    <property type="evidence" value="ECO:0007669"/>
    <property type="project" value="TreeGrafter"/>
</dbReference>
<keyword evidence="7" id="KW-0443">Lipid metabolism</keyword>
<evidence type="ECO:0000256" key="2">
    <source>
        <dbReference type="ARBA" id="ARBA00005441"/>
    </source>
</evidence>
<dbReference type="InterPro" id="IPR025749">
    <property type="entry name" value="Sphingomyelin_synth-like_dom"/>
</dbReference>
<evidence type="ECO:0000256" key="3">
    <source>
        <dbReference type="ARBA" id="ARBA00022679"/>
    </source>
</evidence>
<dbReference type="WBParaSite" id="EVEC_0000715901-mRNA-1">
    <property type="protein sequence ID" value="EVEC_0000715901-mRNA-1"/>
    <property type="gene ID" value="EVEC_0000715901"/>
</dbReference>
<evidence type="ECO:0000256" key="7">
    <source>
        <dbReference type="ARBA" id="ARBA00023098"/>
    </source>
</evidence>
<evidence type="ECO:0000256" key="1">
    <source>
        <dbReference type="ARBA" id="ARBA00004141"/>
    </source>
</evidence>
<comment type="subcellular location">
    <subcellularLocation>
        <location evidence="1">Membrane</location>
        <topology evidence="1">Multi-pass membrane protein</topology>
    </subcellularLocation>
</comment>
<proteinExistence type="inferred from homology"/>
<reference evidence="11 12" key="2">
    <citation type="submission" date="2018-10" db="EMBL/GenBank/DDBJ databases">
        <authorList>
            <consortium name="Pathogen Informatics"/>
        </authorList>
    </citation>
    <scope>NUCLEOTIDE SEQUENCE [LARGE SCALE GENOMIC DNA]</scope>
</reference>
<accession>A0A0N4V9P1</accession>
<feature type="transmembrane region" description="Helical" evidence="9">
    <location>
        <begin position="12"/>
        <end position="35"/>
    </location>
</feature>
<dbReference type="PANTHER" id="PTHR21290">
    <property type="entry name" value="SPHINGOMYELIN SYNTHETASE"/>
    <property type="match status" value="1"/>
</dbReference>
<comment type="similarity">
    <text evidence="2">Belongs to the sphingomyelin synthase family.</text>
</comment>
<name>A0A0N4V9P1_ENTVE</name>
<feature type="domain" description="Sphingomyelin synthase-like" evidence="10">
    <location>
        <begin position="135"/>
        <end position="177"/>
    </location>
</feature>
<dbReference type="EMBL" id="UXUI01008607">
    <property type="protein sequence ID" value="VDD91929.1"/>
    <property type="molecule type" value="Genomic_DNA"/>
</dbReference>
<dbReference type="GO" id="GO:0046513">
    <property type="term" value="P:ceramide biosynthetic process"/>
    <property type="evidence" value="ECO:0007669"/>
    <property type="project" value="TreeGrafter"/>
</dbReference>
<dbReference type="GO" id="GO:0006686">
    <property type="term" value="P:sphingomyelin biosynthetic process"/>
    <property type="evidence" value="ECO:0007669"/>
    <property type="project" value="TreeGrafter"/>
</dbReference>
<keyword evidence="3" id="KW-0808">Transferase</keyword>
<keyword evidence="4 9" id="KW-0812">Transmembrane</keyword>
<evidence type="ECO:0000313" key="11">
    <source>
        <dbReference type="EMBL" id="VDD91929.1"/>
    </source>
</evidence>
<dbReference type="OrthoDB" id="422827at2759"/>
<evidence type="ECO:0000259" key="10">
    <source>
        <dbReference type="Pfam" id="PF14360"/>
    </source>
</evidence>
<keyword evidence="5" id="KW-0746">Sphingolipid metabolism</keyword>
<protein>
    <submittedName>
        <fullName evidence="13">PAP2_C domain-containing protein</fullName>
    </submittedName>
</protein>
<feature type="transmembrane region" description="Helical" evidence="9">
    <location>
        <begin position="55"/>
        <end position="77"/>
    </location>
</feature>
<dbReference type="GO" id="GO:0033188">
    <property type="term" value="F:sphingomyelin synthase activity"/>
    <property type="evidence" value="ECO:0007669"/>
    <property type="project" value="TreeGrafter"/>
</dbReference>
<dbReference type="InterPro" id="IPR045221">
    <property type="entry name" value="Sphingomyelin_synth-like"/>
</dbReference>
<dbReference type="STRING" id="51028.A0A0N4V9P1"/>
<keyword evidence="12" id="KW-1185">Reference proteome</keyword>
<evidence type="ECO:0000256" key="8">
    <source>
        <dbReference type="ARBA" id="ARBA00023136"/>
    </source>
</evidence>
<evidence type="ECO:0000256" key="4">
    <source>
        <dbReference type="ARBA" id="ARBA00022692"/>
    </source>
</evidence>
<dbReference type="GO" id="GO:0005789">
    <property type="term" value="C:endoplasmic reticulum membrane"/>
    <property type="evidence" value="ECO:0007669"/>
    <property type="project" value="TreeGrafter"/>
</dbReference>